<evidence type="ECO:0000256" key="2">
    <source>
        <dbReference type="ARBA" id="ARBA00006676"/>
    </source>
</evidence>
<keyword evidence="3" id="KW-0479">Metal-binding</keyword>
<evidence type="ECO:0000256" key="4">
    <source>
        <dbReference type="ARBA" id="ARBA00022801"/>
    </source>
</evidence>
<protein>
    <recommendedName>
        <fullName evidence="6">Adenosine deaminase domain-containing protein</fullName>
    </recommendedName>
</protein>
<dbReference type="PANTHER" id="PTHR43114">
    <property type="entry name" value="ADENINE DEAMINASE"/>
    <property type="match status" value="1"/>
</dbReference>
<evidence type="ECO:0000256" key="3">
    <source>
        <dbReference type="ARBA" id="ARBA00022723"/>
    </source>
</evidence>
<dbReference type="InterPro" id="IPR001365">
    <property type="entry name" value="A_deaminase_dom"/>
</dbReference>
<dbReference type="InterPro" id="IPR006330">
    <property type="entry name" value="Ado/ade_deaminase"/>
</dbReference>
<dbReference type="SUPFAM" id="SSF51556">
    <property type="entry name" value="Metallo-dependent hydrolases"/>
    <property type="match status" value="1"/>
</dbReference>
<comment type="similarity">
    <text evidence="2">Belongs to the metallo-dependent hydrolases superfamily. Adenosine and AMP deaminases family.</text>
</comment>
<evidence type="ECO:0000256" key="5">
    <source>
        <dbReference type="ARBA" id="ARBA00022833"/>
    </source>
</evidence>
<gene>
    <name evidence="7" type="ORF">GCM10025865_18170</name>
</gene>
<keyword evidence="5" id="KW-0862">Zinc</keyword>
<sequence>MADHDHDHDHVSAPLPVAELHLHLDGTLEPDFIMETAARNGVDLPWKDLADLESRYAFTDLQSFLDLLYVNLTVLRTREDFAEMTRRYLVRAAAAGVRHAEVSCDVQAHVRRGIPAETVVGGIRDVLDRSVQEHGVSTRLIVSFWRDAPVDEALGLLRELLETGARFDGIGLDSAEVGYPPALFSEVFDLARAHGLHVVAHAGRRALPTTSARLWTCCGSSASTTGSAVWRTTPWSSGSSRTGCRSPCARCPTSACARSTPWRTTRS</sequence>
<dbReference type="Pfam" id="PF00962">
    <property type="entry name" value="A_deaminase"/>
    <property type="match status" value="1"/>
</dbReference>
<dbReference type="PANTHER" id="PTHR43114:SF6">
    <property type="entry name" value="ADENINE DEAMINASE"/>
    <property type="match status" value="1"/>
</dbReference>
<dbReference type="Proteomes" id="UP001321475">
    <property type="component" value="Chromosome"/>
</dbReference>
<evidence type="ECO:0000256" key="1">
    <source>
        <dbReference type="ARBA" id="ARBA00001947"/>
    </source>
</evidence>
<keyword evidence="4" id="KW-0378">Hydrolase</keyword>
<reference evidence="8" key="1">
    <citation type="journal article" date="2019" name="Int. J. Syst. Evol. Microbiol.">
        <title>The Global Catalogue of Microorganisms (GCM) 10K type strain sequencing project: providing services to taxonomists for standard genome sequencing and annotation.</title>
        <authorList>
            <consortium name="The Broad Institute Genomics Platform"/>
            <consortium name="The Broad Institute Genome Sequencing Center for Infectious Disease"/>
            <person name="Wu L."/>
            <person name="Ma J."/>
        </authorList>
    </citation>
    <scope>NUCLEOTIDE SEQUENCE [LARGE SCALE GENOMIC DNA]</scope>
    <source>
        <strain evidence="8">NBRC 108565</strain>
    </source>
</reference>
<keyword evidence="8" id="KW-1185">Reference proteome</keyword>
<organism evidence="7 8">
    <name type="scientific">Paraoerskovia sediminicola</name>
    <dbReference type="NCBI Taxonomy" id="1138587"/>
    <lineage>
        <taxon>Bacteria</taxon>
        <taxon>Bacillati</taxon>
        <taxon>Actinomycetota</taxon>
        <taxon>Actinomycetes</taxon>
        <taxon>Micrococcales</taxon>
        <taxon>Cellulomonadaceae</taxon>
        <taxon>Paraoerskovia</taxon>
    </lineage>
</organism>
<comment type="cofactor">
    <cofactor evidence="1">
        <name>Zn(2+)</name>
        <dbReference type="ChEBI" id="CHEBI:29105"/>
    </cofactor>
</comment>
<feature type="domain" description="Adenosine deaminase" evidence="6">
    <location>
        <begin position="16"/>
        <end position="206"/>
    </location>
</feature>
<dbReference type="InterPro" id="IPR032466">
    <property type="entry name" value="Metal_Hydrolase"/>
</dbReference>
<proteinExistence type="inferred from homology"/>
<dbReference type="Gene3D" id="3.20.20.140">
    <property type="entry name" value="Metal-dependent hydrolases"/>
    <property type="match status" value="1"/>
</dbReference>
<evidence type="ECO:0000313" key="8">
    <source>
        <dbReference type="Proteomes" id="UP001321475"/>
    </source>
</evidence>
<evidence type="ECO:0000313" key="7">
    <source>
        <dbReference type="EMBL" id="BDZ42518.1"/>
    </source>
</evidence>
<name>A0ABN6XGA6_9CELL</name>
<dbReference type="EMBL" id="AP027729">
    <property type="protein sequence ID" value="BDZ42518.1"/>
    <property type="molecule type" value="Genomic_DNA"/>
</dbReference>
<accession>A0ABN6XGA6</accession>
<evidence type="ECO:0000259" key="6">
    <source>
        <dbReference type="Pfam" id="PF00962"/>
    </source>
</evidence>